<protein>
    <submittedName>
        <fullName evidence="2">ROK family protein</fullName>
    </submittedName>
</protein>
<name>A0ABU3STD3_9ALTE</name>
<dbReference type="PANTHER" id="PTHR18964">
    <property type="entry name" value="ROK (REPRESSOR, ORF, KINASE) FAMILY"/>
    <property type="match status" value="1"/>
</dbReference>
<gene>
    <name evidence="2" type="ORF">RS130_04370</name>
</gene>
<organism evidence="2 3">
    <name type="scientific">Paraglaciecola aquimarina</name>
    <dbReference type="NCBI Taxonomy" id="1235557"/>
    <lineage>
        <taxon>Bacteria</taxon>
        <taxon>Pseudomonadati</taxon>
        <taxon>Pseudomonadota</taxon>
        <taxon>Gammaproteobacteria</taxon>
        <taxon>Alteromonadales</taxon>
        <taxon>Alteromonadaceae</taxon>
        <taxon>Paraglaciecola</taxon>
    </lineage>
</organism>
<accession>A0ABU3STD3</accession>
<dbReference type="InterPro" id="IPR043129">
    <property type="entry name" value="ATPase_NBD"/>
</dbReference>
<proteinExistence type="predicted"/>
<dbReference type="InterPro" id="IPR000600">
    <property type="entry name" value="ROK"/>
</dbReference>
<reference evidence="2 3" key="1">
    <citation type="submission" date="2023-10" db="EMBL/GenBank/DDBJ databases">
        <title>Glaciecola aquimarina strain GGW-M5 nov., isolated from a coastal seawater.</title>
        <authorList>
            <person name="Bayburt H."/>
            <person name="Kim J.M."/>
            <person name="Choi B.J."/>
            <person name="Jeon C.O."/>
        </authorList>
    </citation>
    <scope>NUCLEOTIDE SEQUENCE [LARGE SCALE GENOMIC DNA]</scope>
    <source>
        <strain evidence="2 3">KCTC 32108</strain>
    </source>
</reference>
<dbReference type="Gene3D" id="3.30.420.40">
    <property type="match status" value="2"/>
</dbReference>
<evidence type="ECO:0000313" key="2">
    <source>
        <dbReference type="EMBL" id="MDU0353265.1"/>
    </source>
</evidence>
<dbReference type="SUPFAM" id="SSF53067">
    <property type="entry name" value="Actin-like ATPase domain"/>
    <property type="match status" value="2"/>
</dbReference>
<evidence type="ECO:0000256" key="1">
    <source>
        <dbReference type="ARBA" id="ARBA00023277"/>
    </source>
</evidence>
<keyword evidence="3" id="KW-1185">Reference proteome</keyword>
<keyword evidence="1" id="KW-0119">Carbohydrate metabolism</keyword>
<dbReference type="EMBL" id="JAWDIO010000002">
    <property type="protein sequence ID" value="MDU0353265.1"/>
    <property type="molecule type" value="Genomic_DNA"/>
</dbReference>
<sequence>MSGSIGTVSNMVKNSCVSFLNDKDLKEDVSKVLQRPIKIANDANCFTLSEAYDGSGKNKKVVCGIILGKGCGGGLVINSNLISGANAITAEWGHNSLPWATFDENNAPACYCGLKGCIEQWISGSGLSRCYEKRTKLKKTGKEIYELAQKGESNAIFEINALTDRIGRVIANICNVIDPDVVVLGGGLSNINSLYDELPEIIQKHVFSQTWHSQVLPAYWGDASILRGAARLWD</sequence>
<dbReference type="InterPro" id="IPR049874">
    <property type="entry name" value="ROK_cs"/>
</dbReference>
<dbReference type="Proteomes" id="UP001247805">
    <property type="component" value="Unassembled WGS sequence"/>
</dbReference>
<dbReference type="Pfam" id="PF00480">
    <property type="entry name" value="ROK"/>
    <property type="match status" value="1"/>
</dbReference>
<comment type="caution">
    <text evidence="2">The sequence shown here is derived from an EMBL/GenBank/DDBJ whole genome shotgun (WGS) entry which is preliminary data.</text>
</comment>
<dbReference type="PROSITE" id="PS01125">
    <property type="entry name" value="ROK"/>
    <property type="match status" value="1"/>
</dbReference>
<evidence type="ECO:0000313" key="3">
    <source>
        <dbReference type="Proteomes" id="UP001247805"/>
    </source>
</evidence>
<dbReference type="PANTHER" id="PTHR18964:SF174">
    <property type="entry name" value="D-ALLOSE KINASE-RELATED"/>
    <property type="match status" value="1"/>
</dbReference>
<dbReference type="RefSeq" id="WP_316024949.1">
    <property type="nucleotide sequence ID" value="NZ_JAWDIO010000002.1"/>
</dbReference>